<evidence type="ECO:0000256" key="1">
    <source>
        <dbReference type="ARBA" id="ARBA00006395"/>
    </source>
</evidence>
<evidence type="ECO:0000256" key="2">
    <source>
        <dbReference type="ARBA" id="ARBA00018987"/>
    </source>
</evidence>
<dbReference type="WBParaSite" id="L893_g32385.t1">
    <property type="protein sequence ID" value="L893_g32385.t1"/>
    <property type="gene ID" value="L893_g32385"/>
</dbReference>
<dbReference type="GO" id="GO:0000724">
    <property type="term" value="P:double-strand break repair via homologous recombination"/>
    <property type="evidence" value="ECO:0007669"/>
    <property type="project" value="TreeGrafter"/>
</dbReference>
<dbReference type="Pfam" id="PF08585">
    <property type="entry name" value="RMI1_N_C"/>
    <property type="match status" value="1"/>
</dbReference>
<dbReference type="Pfam" id="PF21000">
    <property type="entry name" value="RMI1_N_N"/>
    <property type="match status" value="1"/>
</dbReference>
<dbReference type="AlphaFoldDB" id="A0A1I8A3R1"/>
<accession>A0A1I8A3R1</accession>
<name>A0A1I8A3R1_9BILA</name>
<dbReference type="PANTHER" id="PTHR14790">
    <property type="entry name" value="RECQ-MEDIATED GENOME INSTABILITY PROTEIN 1 RMI1"/>
    <property type="match status" value="1"/>
</dbReference>
<evidence type="ECO:0000259" key="3">
    <source>
        <dbReference type="Pfam" id="PF08585"/>
    </source>
</evidence>
<protein>
    <recommendedName>
        <fullName evidence="2">RecQ-mediated genome instability protein 1</fullName>
    </recommendedName>
</protein>
<organism evidence="5 6">
    <name type="scientific">Steinernema glaseri</name>
    <dbReference type="NCBI Taxonomy" id="37863"/>
    <lineage>
        <taxon>Eukaryota</taxon>
        <taxon>Metazoa</taxon>
        <taxon>Ecdysozoa</taxon>
        <taxon>Nematoda</taxon>
        <taxon>Chromadorea</taxon>
        <taxon>Rhabditida</taxon>
        <taxon>Tylenchina</taxon>
        <taxon>Panagrolaimomorpha</taxon>
        <taxon>Strongyloidoidea</taxon>
        <taxon>Steinernematidae</taxon>
        <taxon>Steinernema</taxon>
    </lineage>
</organism>
<comment type="similarity">
    <text evidence="1">Belongs to the RMI1 family.</text>
</comment>
<dbReference type="GO" id="GO:0031422">
    <property type="term" value="C:RecQ family helicase-topoisomerase III complex"/>
    <property type="evidence" value="ECO:0007669"/>
    <property type="project" value="TreeGrafter"/>
</dbReference>
<evidence type="ECO:0000259" key="4">
    <source>
        <dbReference type="Pfam" id="PF21000"/>
    </source>
</evidence>
<dbReference type="InterPro" id="IPR042470">
    <property type="entry name" value="RMI1_N_C_sf"/>
</dbReference>
<proteinExistence type="inferred from homology"/>
<feature type="domain" description="RMI1 N-terminal" evidence="4">
    <location>
        <begin position="55"/>
        <end position="104"/>
    </location>
</feature>
<dbReference type="Proteomes" id="UP000095287">
    <property type="component" value="Unplaced"/>
</dbReference>
<dbReference type="PANTHER" id="PTHR14790:SF15">
    <property type="entry name" value="RECQ-MEDIATED GENOME INSTABILITY PROTEIN 1"/>
    <property type="match status" value="1"/>
</dbReference>
<feature type="domain" description="RecQ mediated genome instability protein 1 OB-fold" evidence="3">
    <location>
        <begin position="120"/>
        <end position="211"/>
    </location>
</feature>
<reference evidence="6" key="1">
    <citation type="submission" date="2016-11" db="UniProtKB">
        <authorList>
            <consortium name="WormBaseParasite"/>
        </authorList>
    </citation>
    <scope>IDENTIFICATION</scope>
</reference>
<evidence type="ECO:0000313" key="5">
    <source>
        <dbReference type="Proteomes" id="UP000095287"/>
    </source>
</evidence>
<dbReference type="Gene3D" id="1.10.8.1020">
    <property type="entry name" value="RecQ-mediated genome instability protein 1, N-terminal domain"/>
    <property type="match status" value="1"/>
</dbReference>
<dbReference type="InterPro" id="IPR049363">
    <property type="entry name" value="RMI1_N"/>
</dbReference>
<keyword evidence="5" id="KW-1185">Reference proteome</keyword>
<dbReference type="GO" id="GO:0016604">
    <property type="term" value="C:nuclear body"/>
    <property type="evidence" value="ECO:0007669"/>
    <property type="project" value="TreeGrafter"/>
</dbReference>
<dbReference type="Gene3D" id="2.40.50.770">
    <property type="entry name" value="RecQ-mediated genome instability protein Rmi1, C-terminal domain"/>
    <property type="match status" value="1"/>
</dbReference>
<dbReference type="GO" id="GO:0000712">
    <property type="term" value="P:resolution of meiotic recombination intermediates"/>
    <property type="evidence" value="ECO:0007669"/>
    <property type="project" value="TreeGrafter"/>
</dbReference>
<dbReference type="InterPro" id="IPR044881">
    <property type="entry name" value="RMI1_N_N_sf"/>
</dbReference>
<dbReference type="InterPro" id="IPR013894">
    <property type="entry name" value="RMI1_OB"/>
</dbReference>
<evidence type="ECO:0000313" key="6">
    <source>
        <dbReference type="WBParaSite" id="L893_g32385.t1"/>
    </source>
</evidence>
<dbReference type="SMART" id="SM01161">
    <property type="entry name" value="DUF1767"/>
    <property type="match status" value="1"/>
</dbReference>
<sequence length="330" mass="37980">MRSTCAPLLDHPFRDDISHATFKFASVNYLLPAYIFYAMLDFESMGDAEIQRFFSSYHIELKEEWRQKAVDFVAEKRKQDQKVKTLSLASHVFEQWLQSDIAESTHPKLRIPSNASKLSIVTKLPVQIVSVMDISKPLYAQYRSVMKRARNTTDNAEFRSEVDYDDEELKYDNRRETLLLMLSDGQTTVKGLQYTPIPNLAKNTPPGTKLLGGNCSRLMKEHTLVYELAKRLRIDTSEIRIAEGERVCEEPSYGLQNHTTPREDCDRQDVHVAPIRTLLGGNCSKLMKEHTLVYELAKRLRIDTSGIRIAEGERVCEEPSYGYVLTFLEF</sequence>